<dbReference type="InterPro" id="IPR006015">
    <property type="entry name" value="Universal_stress_UspA"/>
</dbReference>
<dbReference type="PRINTS" id="PR01438">
    <property type="entry name" value="UNVRSLSTRESS"/>
</dbReference>
<reference evidence="2" key="1">
    <citation type="submission" date="2020-01" db="EMBL/GenBank/DDBJ databases">
        <authorList>
            <person name="Mishra B."/>
        </authorList>
    </citation>
    <scope>NUCLEOTIDE SEQUENCE [LARGE SCALE GENOMIC DNA]</scope>
</reference>
<evidence type="ECO:0000259" key="1">
    <source>
        <dbReference type="Pfam" id="PF00582"/>
    </source>
</evidence>
<dbReference type="InterPro" id="IPR014729">
    <property type="entry name" value="Rossmann-like_a/b/a_fold"/>
</dbReference>
<dbReference type="PANTHER" id="PTHR31964">
    <property type="entry name" value="ADENINE NUCLEOTIDE ALPHA HYDROLASES-LIKE SUPERFAMILY PROTEIN"/>
    <property type="match status" value="1"/>
</dbReference>
<accession>A0A6D2KMN5</accession>
<dbReference type="Pfam" id="PF00582">
    <property type="entry name" value="Usp"/>
    <property type="match status" value="1"/>
</dbReference>
<comment type="caution">
    <text evidence="2">The sequence shown here is derived from an EMBL/GenBank/DDBJ whole genome shotgun (WGS) entry which is preliminary data.</text>
</comment>
<name>A0A6D2KMN5_9BRAS</name>
<dbReference type="InterPro" id="IPR006016">
    <property type="entry name" value="UspA"/>
</dbReference>
<dbReference type="SUPFAM" id="SSF52402">
    <property type="entry name" value="Adenine nucleotide alpha hydrolases-like"/>
    <property type="match status" value="1"/>
</dbReference>
<proteinExistence type="predicted"/>
<organism evidence="2 3">
    <name type="scientific">Microthlaspi erraticum</name>
    <dbReference type="NCBI Taxonomy" id="1685480"/>
    <lineage>
        <taxon>Eukaryota</taxon>
        <taxon>Viridiplantae</taxon>
        <taxon>Streptophyta</taxon>
        <taxon>Embryophyta</taxon>
        <taxon>Tracheophyta</taxon>
        <taxon>Spermatophyta</taxon>
        <taxon>Magnoliopsida</taxon>
        <taxon>eudicotyledons</taxon>
        <taxon>Gunneridae</taxon>
        <taxon>Pentapetalae</taxon>
        <taxon>rosids</taxon>
        <taxon>malvids</taxon>
        <taxon>Brassicales</taxon>
        <taxon>Brassicaceae</taxon>
        <taxon>Coluteocarpeae</taxon>
        <taxon>Microthlaspi</taxon>
    </lineage>
</organism>
<dbReference type="EMBL" id="CACVBM020001718">
    <property type="protein sequence ID" value="CAA7058207.1"/>
    <property type="molecule type" value="Genomic_DNA"/>
</dbReference>
<dbReference type="OrthoDB" id="843225at2759"/>
<dbReference type="AlphaFoldDB" id="A0A6D2KMN5"/>
<protein>
    <recommendedName>
        <fullName evidence="1">UspA domain-containing protein</fullName>
    </recommendedName>
</protein>
<dbReference type="PANTHER" id="PTHR31964:SF113">
    <property type="entry name" value="USPA DOMAIN-CONTAINING PROTEIN"/>
    <property type="match status" value="1"/>
</dbReference>
<gene>
    <name evidence="2" type="ORF">MERR_LOCUS45443</name>
</gene>
<dbReference type="CDD" id="cd23659">
    <property type="entry name" value="USP_At3g01520-like"/>
    <property type="match status" value="1"/>
</dbReference>
<evidence type="ECO:0000313" key="2">
    <source>
        <dbReference type="EMBL" id="CAA7058207.1"/>
    </source>
</evidence>
<sequence length="169" mass="18477">MITKKKREDTMAEERSGKKQVMVAMDESDCSKRALKWTLEYLKESLADSDIILFTAQPPLDLSCVYASSYGAAPMELINSMQENHKNAGLNRLDVGVKICAESGVTPKKVMEFGVPKEAICDAVEQLGVDLLIVGSNGKGKLERTFLGSVSNYCVNKAKCPVLVVRTKA</sequence>
<feature type="domain" description="UspA" evidence="1">
    <location>
        <begin position="19"/>
        <end position="166"/>
    </location>
</feature>
<keyword evidence="3" id="KW-1185">Reference proteome</keyword>
<dbReference type="Proteomes" id="UP000467841">
    <property type="component" value="Unassembled WGS sequence"/>
</dbReference>
<evidence type="ECO:0000313" key="3">
    <source>
        <dbReference type="Proteomes" id="UP000467841"/>
    </source>
</evidence>
<dbReference type="Gene3D" id="3.40.50.620">
    <property type="entry name" value="HUPs"/>
    <property type="match status" value="1"/>
</dbReference>